<evidence type="ECO:0000256" key="2">
    <source>
        <dbReference type="SAM" id="MobiDB-lite"/>
    </source>
</evidence>
<feature type="domain" description="Ribosomal RNA-processing protein 7 C-terminal" evidence="4">
    <location>
        <begin position="196"/>
        <end position="313"/>
    </location>
</feature>
<organism evidence="6 7">
    <name type="scientific">Emergomyces pasteurianus Ep9510</name>
    <dbReference type="NCBI Taxonomy" id="1447872"/>
    <lineage>
        <taxon>Eukaryota</taxon>
        <taxon>Fungi</taxon>
        <taxon>Dikarya</taxon>
        <taxon>Ascomycota</taxon>
        <taxon>Pezizomycotina</taxon>
        <taxon>Eurotiomycetes</taxon>
        <taxon>Eurotiomycetidae</taxon>
        <taxon>Onygenales</taxon>
        <taxon>Ajellomycetaceae</taxon>
        <taxon>Emergomyces</taxon>
    </lineage>
</organism>
<keyword evidence="7" id="KW-1185">Reference proteome</keyword>
<keyword evidence="3" id="KW-1133">Transmembrane helix</keyword>
<proteinExistence type="inferred from homology"/>
<keyword evidence="3" id="KW-0812">Transmembrane</keyword>
<accession>A0A1J9Q2L3</accession>
<dbReference type="Gene3D" id="6.10.250.1770">
    <property type="match status" value="1"/>
</dbReference>
<name>A0A1J9Q2L3_9EURO</name>
<gene>
    <name evidence="6" type="ORF">AJ78_05203</name>
</gene>
<dbReference type="GO" id="GO:0006364">
    <property type="term" value="P:rRNA processing"/>
    <property type="evidence" value="ECO:0007669"/>
    <property type="project" value="TreeGrafter"/>
</dbReference>
<comment type="caution">
    <text evidence="6">The sequence shown here is derived from an EMBL/GenBank/DDBJ whole genome shotgun (WGS) entry which is preliminary data.</text>
</comment>
<feature type="domain" description="Rrp7 RRM-like N-terminal" evidence="5">
    <location>
        <begin position="10"/>
        <end position="175"/>
    </location>
</feature>
<evidence type="ECO:0000313" key="6">
    <source>
        <dbReference type="EMBL" id="OJD14435.1"/>
    </source>
</evidence>
<dbReference type="Pfam" id="PF12923">
    <property type="entry name" value="RRP7"/>
    <property type="match status" value="1"/>
</dbReference>
<keyword evidence="3" id="KW-0472">Membrane</keyword>
<reference evidence="6 7" key="1">
    <citation type="submission" date="2015-07" db="EMBL/GenBank/DDBJ databases">
        <title>Emmonsia species relationships and genome sequence.</title>
        <authorList>
            <consortium name="The Broad Institute Genomics Platform"/>
            <person name="Cuomo C.A."/>
            <person name="Munoz J.F."/>
            <person name="Imamovic A."/>
            <person name="Priest M.E."/>
            <person name="Young S."/>
            <person name="Clay O.K."/>
            <person name="McEwen J.G."/>
        </authorList>
    </citation>
    <scope>NUCLEOTIDE SEQUENCE [LARGE SCALE GENOMIC DNA]</scope>
    <source>
        <strain evidence="6 7">UAMH 9510</strain>
    </source>
</reference>
<dbReference type="AlphaFoldDB" id="A0A1J9Q2L3"/>
<dbReference type="VEuPathDB" id="FungiDB:AJ78_05203"/>
<evidence type="ECO:0000256" key="1">
    <source>
        <dbReference type="ARBA" id="ARBA00006110"/>
    </source>
</evidence>
<dbReference type="OrthoDB" id="5390at2759"/>
<feature type="transmembrane region" description="Helical" evidence="3">
    <location>
        <begin position="313"/>
        <end position="337"/>
    </location>
</feature>
<evidence type="ECO:0008006" key="8">
    <source>
        <dbReference type="Google" id="ProtNLM"/>
    </source>
</evidence>
<comment type="similarity">
    <text evidence="1">Belongs to the RRP7 family.</text>
</comment>
<dbReference type="GO" id="GO:0032545">
    <property type="term" value="C:CURI complex"/>
    <property type="evidence" value="ECO:0007669"/>
    <property type="project" value="TreeGrafter"/>
</dbReference>
<dbReference type="EMBL" id="LGRN01000219">
    <property type="protein sequence ID" value="OJD14435.1"/>
    <property type="molecule type" value="Genomic_DNA"/>
</dbReference>
<dbReference type="InterPro" id="IPR024326">
    <property type="entry name" value="RRP7_C"/>
</dbReference>
<evidence type="ECO:0000313" key="7">
    <source>
        <dbReference type="Proteomes" id="UP000182235"/>
    </source>
</evidence>
<dbReference type="CDD" id="cd12950">
    <property type="entry name" value="RRP7_Rrp7p"/>
    <property type="match status" value="1"/>
</dbReference>
<dbReference type="STRING" id="1447872.A0A1J9Q2L3"/>
<sequence>MAPKTHFPLSISGYLVLPIELPPAPSFPNPATHYLYLHPHEPKVPDPDSPRSLFIVNVPVTTTETHLRHLFGSQLSSGRVERVEFHDTAAKRPPTIPSQAAPALSNPKKRKRETTEELQVELDTTELPPTWDRELHTSGAHAIVVFVDRPSMEASLKAARKAAKNRTKIVWGQGIIEEGRRFPALGIERYKYHNKLRYPARAELLRTVNDYMTIFARFEEARSREATKGAEVPDEDGFVTVTRGPKINNVAREEEMRQLMEKHKEKSKGLEDFYRFQLREKRKEKQTELLRKFEEDKRKVEEMRRRRGKVKPFHFISPAWIMSCVYGCCFSGIYLLITPANPFHSRNRSLGRANFEKSMDNSSCGLARSGTPQTFLG</sequence>
<dbReference type="InterPro" id="IPR040446">
    <property type="entry name" value="RRP7"/>
</dbReference>
<dbReference type="PANTHER" id="PTHR13191">
    <property type="entry name" value="RIBOSOMAL RNA PROCESSING PROTEIN 7-RELATED"/>
    <property type="match status" value="1"/>
</dbReference>
<dbReference type="GO" id="GO:0034456">
    <property type="term" value="C:UTP-C complex"/>
    <property type="evidence" value="ECO:0007669"/>
    <property type="project" value="TreeGrafter"/>
</dbReference>
<feature type="region of interest" description="Disordered" evidence="2">
    <location>
        <begin position="358"/>
        <end position="377"/>
    </location>
</feature>
<evidence type="ECO:0000259" key="5">
    <source>
        <dbReference type="Pfam" id="PF17799"/>
    </source>
</evidence>
<dbReference type="Pfam" id="PF17799">
    <property type="entry name" value="RRM_Rrp7"/>
    <property type="match status" value="1"/>
</dbReference>
<dbReference type="GO" id="GO:0000028">
    <property type="term" value="P:ribosomal small subunit assembly"/>
    <property type="evidence" value="ECO:0007669"/>
    <property type="project" value="TreeGrafter"/>
</dbReference>
<evidence type="ECO:0000256" key="3">
    <source>
        <dbReference type="SAM" id="Phobius"/>
    </source>
</evidence>
<dbReference type="PANTHER" id="PTHR13191:SF0">
    <property type="entry name" value="RIBOSOMAL RNA-PROCESSING PROTEIN 7 HOMOLOG A-RELATED"/>
    <property type="match status" value="1"/>
</dbReference>
<evidence type="ECO:0000259" key="4">
    <source>
        <dbReference type="Pfam" id="PF12923"/>
    </source>
</evidence>
<dbReference type="InterPro" id="IPR040447">
    <property type="entry name" value="RRM_Rrp7"/>
</dbReference>
<protein>
    <recommendedName>
        <fullName evidence="8">Ribosomal RNA-processing protein 7 C-terminal domain-containing protein</fullName>
    </recommendedName>
</protein>
<dbReference type="CDD" id="cd12293">
    <property type="entry name" value="dRRM_Rrp7p"/>
    <property type="match status" value="1"/>
</dbReference>
<feature type="region of interest" description="Disordered" evidence="2">
    <location>
        <begin position="85"/>
        <end position="118"/>
    </location>
</feature>
<dbReference type="Proteomes" id="UP000182235">
    <property type="component" value="Unassembled WGS sequence"/>
</dbReference>
<feature type="compositionally biased region" description="Polar residues" evidence="2">
    <location>
        <begin position="360"/>
        <end position="377"/>
    </location>
</feature>